<dbReference type="RefSeq" id="WP_141106634.1">
    <property type="nucleotide sequence ID" value="NZ_FYEW01000003.1"/>
</dbReference>
<dbReference type="Gene3D" id="3.90.930.1">
    <property type="match status" value="1"/>
</dbReference>
<keyword evidence="2" id="KW-1185">Reference proteome</keyword>
<evidence type="ECO:0000313" key="2">
    <source>
        <dbReference type="Proteomes" id="UP000198131"/>
    </source>
</evidence>
<dbReference type="AlphaFoldDB" id="A0A212UGQ8"/>
<dbReference type="PROSITE" id="PS51257">
    <property type="entry name" value="PROKAR_LIPOPROTEIN"/>
    <property type="match status" value="1"/>
</dbReference>
<evidence type="ECO:0008006" key="3">
    <source>
        <dbReference type="Google" id="ProtNLM"/>
    </source>
</evidence>
<organism evidence="1 2">
    <name type="scientific">Hymenobacter gelipurpurascens</name>
    <dbReference type="NCBI Taxonomy" id="89968"/>
    <lineage>
        <taxon>Bacteria</taxon>
        <taxon>Pseudomonadati</taxon>
        <taxon>Bacteroidota</taxon>
        <taxon>Cytophagia</taxon>
        <taxon>Cytophagales</taxon>
        <taxon>Hymenobacteraceae</taxon>
        <taxon>Hymenobacter</taxon>
    </lineage>
</organism>
<protein>
    <recommendedName>
        <fullName evidence="3">Antitoxin component YwqK of the YwqJK toxin-antitoxin module</fullName>
    </recommendedName>
</protein>
<dbReference type="SUPFAM" id="SSF82185">
    <property type="entry name" value="Histone H3 K4-specific methyltransferase SET7/9 N-terminal domain"/>
    <property type="match status" value="1"/>
</dbReference>
<dbReference type="EMBL" id="FYEW01000003">
    <property type="protein sequence ID" value="SNC77350.1"/>
    <property type="molecule type" value="Genomic_DNA"/>
</dbReference>
<proteinExistence type="predicted"/>
<reference evidence="2" key="1">
    <citation type="submission" date="2017-06" db="EMBL/GenBank/DDBJ databases">
        <authorList>
            <person name="Varghese N."/>
            <person name="Submissions S."/>
        </authorList>
    </citation>
    <scope>NUCLEOTIDE SEQUENCE [LARGE SCALE GENOMIC DNA]</scope>
    <source>
        <strain evidence="2">DSM 11116</strain>
    </source>
</reference>
<accession>A0A212UGQ8</accession>
<dbReference type="OrthoDB" id="978586at2"/>
<gene>
    <name evidence="1" type="ORF">SAMN06265337_3933</name>
</gene>
<sequence>MRLLGSPFPLLLGLLLLAGACSRKTVSFNSKPEPTGLAVATDTLSTTRDTTQAPSLVAKRVSLTKEQERAAKEKEKAAQRKPKKKKNIFLGEQIKKGYVKSGGKGKNQRIETFYYLRTFQQPNPYAPARYVYDPKKRRILKANGEIDGNQFRVLHGPYKKMEGGKVVETGYYAIGTKHLRWETFTRDNILLNKQHFEMGFPRDANVTYYDAGQKQVKEVIPFVNGKLEGDYVRYNENGQLEWDGQFENGKRVGSWNRYWGFRNARNRLRYEYQYGETGYDPEVTEPLLVKEYNRNGVLIYEKDKLDKRGEPDTARPGLKK</sequence>
<dbReference type="Proteomes" id="UP000198131">
    <property type="component" value="Unassembled WGS sequence"/>
</dbReference>
<evidence type="ECO:0000313" key="1">
    <source>
        <dbReference type="EMBL" id="SNC77350.1"/>
    </source>
</evidence>
<name>A0A212UGQ8_9BACT</name>